<sequence length="436" mass="49855">MWAYNETFYQIYPIGFCGAPTENDGVTVPRIRKIIEWSEYLGNLGIGSIILNPIFESDSHGYDTRDFKQIDCRLGTNEDFAEVCASLHENGVNIILDGVFNHVGRGFWAFKDVQEKKWDSAYKDWFLISFDGNSNYDDGFWYEGWEGHFELVKLNLQNPAVVDYLLECVKFWVDEFDIDGLRLDVAYSLDHNFMRRLHTYCEEIKPGFALIGEVLFGDYNIIVNDQMLHSCTNYECYKGIFSSFNSMNMFEIAHSLNRQYGSENWCIYRGKHLMTFVDNHDVTRLASILTNKKHIPLAYGLLLGMPGIPCIYYGSEWGQEGEKAPDNDFALRPCFEEPMPNELTDFIKKLIAVRKDSDALCNGSYRNVVLTNHQLLFERCTDSDRMLVAINAGDSEFSAGDGSLQGTAVDLLTGEEVEMNGQVVMAPYSVMYLQCE</sequence>
<dbReference type="SUPFAM" id="SSF51011">
    <property type="entry name" value="Glycosyl hydrolase domain"/>
    <property type="match status" value="1"/>
</dbReference>
<evidence type="ECO:0000256" key="2">
    <source>
        <dbReference type="ARBA" id="ARBA00023295"/>
    </source>
</evidence>
<gene>
    <name evidence="4" type="ORF">SAMN02745243_00700</name>
</gene>
<dbReference type="OrthoDB" id="9805159at2"/>
<dbReference type="Gene3D" id="2.60.40.1180">
    <property type="entry name" value="Golgi alpha-mannosidase II"/>
    <property type="match status" value="1"/>
</dbReference>
<evidence type="ECO:0000259" key="3">
    <source>
        <dbReference type="SMART" id="SM00642"/>
    </source>
</evidence>
<keyword evidence="5" id="KW-1185">Reference proteome</keyword>
<dbReference type="RefSeq" id="WP_073105120.1">
    <property type="nucleotide sequence ID" value="NZ_FQZY01000009.1"/>
</dbReference>
<dbReference type="InterPro" id="IPR017853">
    <property type="entry name" value="GH"/>
</dbReference>
<dbReference type="SUPFAM" id="SSF51445">
    <property type="entry name" value="(Trans)glycosidases"/>
    <property type="match status" value="1"/>
</dbReference>
<dbReference type="GO" id="GO:0016798">
    <property type="term" value="F:hydrolase activity, acting on glycosyl bonds"/>
    <property type="evidence" value="ECO:0007669"/>
    <property type="project" value="UniProtKB-KW"/>
</dbReference>
<keyword evidence="2 4" id="KW-0326">Glycosidase</keyword>
<dbReference type="AlphaFoldDB" id="A0A1M6JMV8"/>
<dbReference type="InterPro" id="IPR006047">
    <property type="entry name" value="GH13_cat_dom"/>
</dbReference>
<dbReference type="GO" id="GO:0005975">
    <property type="term" value="P:carbohydrate metabolic process"/>
    <property type="evidence" value="ECO:0007669"/>
    <property type="project" value="InterPro"/>
</dbReference>
<dbReference type="InterPro" id="IPR013780">
    <property type="entry name" value="Glyco_hydro_b"/>
</dbReference>
<protein>
    <submittedName>
        <fullName evidence="4">Glycosidase</fullName>
    </submittedName>
</protein>
<reference evidence="4 5" key="1">
    <citation type="submission" date="2016-11" db="EMBL/GenBank/DDBJ databases">
        <authorList>
            <person name="Jaros S."/>
            <person name="Januszkiewicz K."/>
            <person name="Wedrychowicz H."/>
        </authorList>
    </citation>
    <scope>NUCLEOTIDE SEQUENCE [LARGE SCALE GENOMIC DNA]</scope>
    <source>
        <strain evidence="4 5">DSM 15480</strain>
    </source>
</reference>
<name>A0A1M6JMV8_9FIRM</name>
<dbReference type="CDD" id="cd11353">
    <property type="entry name" value="AmyAc_euk_bac_CMD_like"/>
    <property type="match status" value="1"/>
</dbReference>
<accession>A0A1M6JMV8</accession>
<organism evidence="4 5">
    <name type="scientific">Hespellia stercorisuis DSM 15480</name>
    <dbReference type="NCBI Taxonomy" id="1121950"/>
    <lineage>
        <taxon>Bacteria</taxon>
        <taxon>Bacillati</taxon>
        <taxon>Bacillota</taxon>
        <taxon>Clostridia</taxon>
        <taxon>Lachnospirales</taxon>
        <taxon>Lachnospiraceae</taxon>
        <taxon>Hespellia</taxon>
    </lineage>
</organism>
<dbReference type="EMBL" id="FQZY01000009">
    <property type="protein sequence ID" value="SHJ47933.1"/>
    <property type="molecule type" value="Genomic_DNA"/>
</dbReference>
<dbReference type="PANTHER" id="PTHR10357">
    <property type="entry name" value="ALPHA-AMYLASE FAMILY MEMBER"/>
    <property type="match status" value="1"/>
</dbReference>
<dbReference type="Pfam" id="PF00128">
    <property type="entry name" value="Alpha-amylase"/>
    <property type="match status" value="1"/>
</dbReference>
<evidence type="ECO:0000313" key="4">
    <source>
        <dbReference type="EMBL" id="SHJ47933.1"/>
    </source>
</evidence>
<feature type="domain" description="Glycosyl hydrolase family 13 catalytic" evidence="3">
    <location>
        <begin position="10"/>
        <end position="354"/>
    </location>
</feature>
<proteinExistence type="predicted"/>
<dbReference type="SMART" id="SM00642">
    <property type="entry name" value="Aamy"/>
    <property type="match status" value="1"/>
</dbReference>
<dbReference type="STRING" id="1121950.SAMN02745243_00700"/>
<dbReference type="Gene3D" id="3.20.20.80">
    <property type="entry name" value="Glycosidases"/>
    <property type="match status" value="1"/>
</dbReference>
<dbReference type="PANTHER" id="PTHR10357:SF210">
    <property type="entry name" value="MALTODEXTRIN GLUCOSIDASE"/>
    <property type="match status" value="1"/>
</dbReference>
<keyword evidence="1" id="KW-0378">Hydrolase</keyword>
<evidence type="ECO:0000256" key="1">
    <source>
        <dbReference type="ARBA" id="ARBA00022801"/>
    </source>
</evidence>
<dbReference type="Proteomes" id="UP000184301">
    <property type="component" value="Unassembled WGS sequence"/>
</dbReference>
<evidence type="ECO:0000313" key="5">
    <source>
        <dbReference type="Proteomes" id="UP000184301"/>
    </source>
</evidence>